<organism evidence="2 3">
    <name type="scientific">Lentinus brumalis</name>
    <dbReference type="NCBI Taxonomy" id="2498619"/>
    <lineage>
        <taxon>Eukaryota</taxon>
        <taxon>Fungi</taxon>
        <taxon>Dikarya</taxon>
        <taxon>Basidiomycota</taxon>
        <taxon>Agaricomycotina</taxon>
        <taxon>Agaricomycetes</taxon>
        <taxon>Polyporales</taxon>
        <taxon>Polyporaceae</taxon>
        <taxon>Lentinus</taxon>
    </lineage>
</organism>
<keyword evidence="1" id="KW-0732">Signal</keyword>
<dbReference type="AlphaFoldDB" id="A0A371CTB2"/>
<dbReference type="EMBL" id="KZ857463">
    <property type="protein sequence ID" value="RDX43525.1"/>
    <property type="molecule type" value="Genomic_DNA"/>
</dbReference>
<evidence type="ECO:0008006" key="4">
    <source>
        <dbReference type="Google" id="ProtNLM"/>
    </source>
</evidence>
<name>A0A371CTB2_9APHY</name>
<dbReference type="Proteomes" id="UP000256964">
    <property type="component" value="Unassembled WGS sequence"/>
</dbReference>
<reference evidence="2 3" key="1">
    <citation type="journal article" date="2018" name="Biotechnol. Biofuels">
        <title>Integrative visual omics of the white-rot fungus Polyporus brumalis exposes the biotechnological potential of its oxidative enzymes for delignifying raw plant biomass.</title>
        <authorList>
            <person name="Miyauchi S."/>
            <person name="Rancon A."/>
            <person name="Drula E."/>
            <person name="Hage H."/>
            <person name="Chaduli D."/>
            <person name="Favel A."/>
            <person name="Grisel S."/>
            <person name="Henrissat B."/>
            <person name="Herpoel-Gimbert I."/>
            <person name="Ruiz-Duenas F.J."/>
            <person name="Chevret D."/>
            <person name="Hainaut M."/>
            <person name="Lin J."/>
            <person name="Wang M."/>
            <person name="Pangilinan J."/>
            <person name="Lipzen A."/>
            <person name="Lesage-Meessen L."/>
            <person name="Navarro D."/>
            <person name="Riley R."/>
            <person name="Grigoriev I.V."/>
            <person name="Zhou S."/>
            <person name="Raouche S."/>
            <person name="Rosso M.N."/>
        </authorList>
    </citation>
    <scope>NUCLEOTIDE SEQUENCE [LARGE SCALE GENOMIC DNA]</scope>
    <source>
        <strain evidence="2 3">BRFM 1820</strain>
    </source>
</reference>
<evidence type="ECO:0000313" key="3">
    <source>
        <dbReference type="Proteomes" id="UP000256964"/>
    </source>
</evidence>
<feature type="chain" id="PRO_5017018388" description="F-box domain-containing protein" evidence="1">
    <location>
        <begin position="25"/>
        <end position="416"/>
    </location>
</feature>
<gene>
    <name evidence="2" type="ORF">OH76DRAFT_1196927</name>
</gene>
<accession>A0A371CTB2</accession>
<evidence type="ECO:0000256" key="1">
    <source>
        <dbReference type="SAM" id="SignalP"/>
    </source>
</evidence>
<keyword evidence="3" id="KW-1185">Reference proteome</keyword>
<protein>
    <recommendedName>
        <fullName evidence="4">F-box domain-containing protein</fullName>
    </recommendedName>
</protein>
<feature type="signal peptide" evidence="1">
    <location>
        <begin position="1"/>
        <end position="24"/>
    </location>
</feature>
<dbReference type="OrthoDB" id="2730851at2759"/>
<proteinExistence type="predicted"/>
<evidence type="ECO:0000313" key="2">
    <source>
        <dbReference type="EMBL" id="RDX43525.1"/>
    </source>
</evidence>
<sequence>MHAAGRAWLWRVVVALMQTCKTLCHEGTQLVLTETIHLRSHHLISSFSSFVLHADSALLPQFRNRLSIWVDDPDTPIPDDVARSFAQAMLRTTHLRSLRILDLEPLLRAYPDLSTAFLSLPALEDLTIRVSVITRHSHIAKFLRGFRCPLKYVRLQSFVIDHGKNVGYRREADPLWLFAGVAATLETFSFAGSVLIGTTHRYPNVKKLHTVVGSIPILRPFITSFPALRTLVVVPPSRLTLYAEVDRFVIEQGHWAPRDENFPTWIRFREANRRDQLTNGSWDTLDTLISNSLVARTFGLICHVRRVHLLLQFDPVDSRVIMTVANVLRDTEPHCLRLAFYRLDIEIVLDMMEHLIYVRDFLSALELRLNICEGLFDAKQYLVRGHPCVRVLPNITCILAPTRRRSRAFHDHLASG</sequence>